<organism evidence="1 2">
    <name type="scientific">Candidatus Kaiserbacteria bacterium RIFCSPHIGHO2_02_FULL_54_22</name>
    <dbReference type="NCBI Taxonomy" id="1798495"/>
    <lineage>
        <taxon>Bacteria</taxon>
        <taxon>Candidatus Kaiseribacteriota</taxon>
    </lineage>
</organism>
<reference evidence="1 2" key="1">
    <citation type="journal article" date="2016" name="Nat. Commun.">
        <title>Thousands of microbial genomes shed light on interconnected biogeochemical processes in an aquifer system.</title>
        <authorList>
            <person name="Anantharaman K."/>
            <person name="Brown C.T."/>
            <person name="Hug L.A."/>
            <person name="Sharon I."/>
            <person name="Castelle C.J."/>
            <person name="Probst A.J."/>
            <person name="Thomas B.C."/>
            <person name="Singh A."/>
            <person name="Wilkins M.J."/>
            <person name="Karaoz U."/>
            <person name="Brodie E.L."/>
            <person name="Williams K.H."/>
            <person name="Hubbard S.S."/>
            <person name="Banfield J.F."/>
        </authorList>
    </citation>
    <scope>NUCLEOTIDE SEQUENCE [LARGE SCALE GENOMIC DNA]</scope>
</reference>
<dbReference type="STRING" id="1798495.A3C19_02030"/>
<sequence>MPGISVSSSGNCCDRNNSTCTSLTGMSGATLSQIINVKDRCGAITVTGGTEVGHSGEENVRSHSGGSKVDISQDIIQCILNTTGSSEVKTPSFGSKQAKDSCGNIYTWETNPNHTDIYVKSACFLR</sequence>
<evidence type="ECO:0000313" key="1">
    <source>
        <dbReference type="EMBL" id="OGG62962.1"/>
    </source>
</evidence>
<comment type="caution">
    <text evidence="1">The sequence shown here is derived from an EMBL/GenBank/DDBJ whole genome shotgun (WGS) entry which is preliminary data.</text>
</comment>
<proteinExistence type="predicted"/>
<evidence type="ECO:0000313" key="2">
    <source>
        <dbReference type="Proteomes" id="UP000178532"/>
    </source>
</evidence>
<dbReference type="Proteomes" id="UP000178532">
    <property type="component" value="Unassembled WGS sequence"/>
</dbReference>
<name>A0A1F6DPK1_9BACT</name>
<protein>
    <submittedName>
        <fullName evidence="1">Uncharacterized protein</fullName>
    </submittedName>
</protein>
<gene>
    <name evidence="1" type="ORF">A3C19_02030</name>
</gene>
<dbReference type="AlphaFoldDB" id="A0A1F6DPK1"/>
<dbReference type="EMBL" id="MFLI01000001">
    <property type="protein sequence ID" value="OGG62962.1"/>
    <property type="molecule type" value="Genomic_DNA"/>
</dbReference>
<accession>A0A1F6DPK1</accession>